<evidence type="ECO:0000256" key="2">
    <source>
        <dbReference type="RuleBase" id="RU362097"/>
    </source>
</evidence>
<dbReference type="Pfam" id="PF02321">
    <property type="entry name" value="OEP"/>
    <property type="match status" value="2"/>
</dbReference>
<comment type="caution">
    <text evidence="3">The sequence shown here is derived from an EMBL/GenBank/DDBJ whole genome shotgun (WGS) entry which is preliminary data.</text>
</comment>
<comment type="subcellular location">
    <subcellularLocation>
        <location evidence="2">Cell membrane</location>
        <topology evidence="2">Lipid-anchor</topology>
    </subcellularLocation>
</comment>
<dbReference type="OrthoDB" id="9770517at2"/>
<dbReference type="RefSeq" id="WP_155452962.1">
    <property type="nucleotide sequence ID" value="NZ_WNKX01000003.1"/>
</dbReference>
<keyword evidence="2" id="KW-0564">Palmitate</keyword>
<dbReference type="Proteomes" id="UP000472320">
    <property type="component" value="Unassembled WGS sequence"/>
</dbReference>
<dbReference type="GO" id="GO:0005886">
    <property type="term" value="C:plasma membrane"/>
    <property type="evidence" value="ECO:0007669"/>
    <property type="project" value="UniProtKB-SubCell"/>
</dbReference>
<keyword evidence="2" id="KW-0812">Transmembrane</keyword>
<dbReference type="PANTHER" id="PTHR30203">
    <property type="entry name" value="OUTER MEMBRANE CATION EFFLUX PROTEIN"/>
    <property type="match status" value="1"/>
</dbReference>
<feature type="chain" id="PRO_5027154576" evidence="2">
    <location>
        <begin position="24"/>
        <end position="465"/>
    </location>
</feature>
<evidence type="ECO:0000256" key="1">
    <source>
        <dbReference type="ARBA" id="ARBA00007613"/>
    </source>
</evidence>
<dbReference type="PROSITE" id="PS51257">
    <property type="entry name" value="PROKAR_LIPOPROTEIN"/>
    <property type="match status" value="1"/>
</dbReference>
<keyword evidence="2" id="KW-0472">Membrane</keyword>
<evidence type="ECO:0000313" key="3">
    <source>
        <dbReference type="EMBL" id="MTW10013.1"/>
    </source>
</evidence>
<reference evidence="3 4" key="1">
    <citation type="submission" date="2019-11" db="EMBL/GenBank/DDBJ databases">
        <title>Type strains purchased from KCTC, JCM and DSMZ.</title>
        <authorList>
            <person name="Lu H."/>
        </authorList>
    </citation>
    <scope>NUCLEOTIDE SEQUENCE [LARGE SCALE GENOMIC DNA]</scope>
    <source>
        <strain evidence="3 4">JCM 31587</strain>
    </source>
</reference>
<protein>
    <submittedName>
        <fullName evidence="3">Efflux transporter outer membrane subunit</fullName>
    </submittedName>
</protein>
<proteinExistence type="inferred from homology"/>
<accession>A0A6L6QEA0</accession>
<dbReference type="InterPro" id="IPR003423">
    <property type="entry name" value="OMP_efflux"/>
</dbReference>
<dbReference type="AlphaFoldDB" id="A0A6L6QEA0"/>
<gene>
    <name evidence="3" type="ORF">GM658_05315</name>
</gene>
<organism evidence="3 4">
    <name type="scientific">Massilia eburnea</name>
    <dbReference type="NCBI Taxonomy" id="1776165"/>
    <lineage>
        <taxon>Bacteria</taxon>
        <taxon>Pseudomonadati</taxon>
        <taxon>Pseudomonadota</taxon>
        <taxon>Betaproteobacteria</taxon>
        <taxon>Burkholderiales</taxon>
        <taxon>Oxalobacteraceae</taxon>
        <taxon>Telluria group</taxon>
        <taxon>Massilia</taxon>
    </lineage>
</organism>
<evidence type="ECO:0000313" key="4">
    <source>
        <dbReference type="Proteomes" id="UP000472320"/>
    </source>
</evidence>
<sequence length="465" mass="47914">MAARSRFAWALACMLALAGCVTAGQKAGVAALAPAPAPLDIPASWYRETPANGSPELGTWWQRFDDPQLTALVNQALARNTSLAAAAARLQQARALRDLAGAGLSTQVSASASAENVRQRGFGSQSSYSAGLDASWEPDLYGYRKAGLAASAAALDAQALTLADGQVSVAAEVALTYIALRGVQQREAVADTHVKRQLILTLLAAQRMNEDGGLDRDRARAALALSMAELPRWRASRSQLEHSLALLCGGAPGALAPSLSTGTAVPRAPDGLAMSLPADTLRQRPDVRAAAARVDAALARLGQADAARKPVVRLEGSIGLHGIGFGGSGSVLRGLFGAVSGVAFDGGAGRARVAAEQAAVQESYAAYHTAVLAALRDVEDALVDLAAARERRTALRAAAEIAANAANLALLAYVDGKVEVDAVLAIHATLLESEDALVLAEVAHSAAHVRLYKALGGGWQPTDTP</sequence>
<dbReference type="Gene3D" id="2.20.200.10">
    <property type="entry name" value="Outer membrane efflux proteins (OEP)"/>
    <property type="match status" value="1"/>
</dbReference>
<keyword evidence="2" id="KW-1134">Transmembrane beta strand</keyword>
<name>A0A6L6QEA0_9BURK</name>
<dbReference type="InterPro" id="IPR010131">
    <property type="entry name" value="MdtP/NodT-like"/>
</dbReference>
<dbReference type="EMBL" id="WNKX01000003">
    <property type="protein sequence ID" value="MTW10013.1"/>
    <property type="molecule type" value="Genomic_DNA"/>
</dbReference>
<dbReference type="SUPFAM" id="SSF56954">
    <property type="entry name" value="Outer membrane efflux proteins (OEP)"/>
    <property type="match status" value="1"/>
</dbReference>
<keyword evidence="4" id="KW-1185">Reference proteome</keyword>
<dbReference type="PANTHER" id="PTHR30203:SF25">
    <property type="entry name" value="OUTER MEMBRANE PROTEIN-RELATED"/>
    <property type="match status" value="1"/>
</dbReference>
<feature type="signal peptide" evidence="2">
    <location>
        <begin position="1"/>
        <end position="23"/>
    </location>
</feature>
<comment type="similarity">
    <text evidence="1 2">Belongs to the outer membrane factor (OMF) (TC 1.B.17) family.</text>
</comment>
<dbReference type="GO" id="GO:0015562">
    <property type="term" value="F:efflux transmembrane transporter activity"/>
    <property type="evidence" value="ECO:0007669"/>
    <property type="project" value="InterPro"/>
</dbReference>
<dbReference type="Gene3D" id="1.20.1600.10">
    <property type="entry name" value="Outer membrane efflux proteins (OEP)"/>
    <property type="match status" value="1"/>
</dbReference>
<keyword evidence="2" id="KW-0732">Signal</keyword>
<keyword evidence="2" id="KW-0449">Lipoprotein</keyword>
<dbReference type="NCBIfam" id="TIGR01845">
    <property type="entry name" value="outer_NodT"/>
    <property type="match status" value="1"/>
</dbReference>